<proteinExistence type="predicted"/>
<organism evidence="1 2">
    <name type="scientific">Somion occarium</name>
    <dbReference type="NCBI Taxonomy" id="3059160"/>
    <lineage>
        <taxon>Eukaryota</taxon>
        <taxon>Fungi</taxon>
        <taxon>Dikarya</taxon>
        <taxon>Basidiomycota</taxon>
        <taxon>Agaricomycotina</taxon>
        <taxon>Agaricomycetes</taxon>
        <taxon>Polyporales</taxon>
        <taxon>Cerrenaceae</taxon>
        <taxon>Somion</taxon>
    </lineage>
</organism>
<dbReference type="EMBL" id="OZ037954">
    <property type="protein sequence ID" value="CAL1699464.1"/>
    <property type="molecule type" value="Genomic_DNA"/>
</dbReference>
<dbReference type="Proteomes" id="UP001497453">
    <property type="component" value="Chromosome 11"/>
</dbReference>
<keyword evidence="2" id="KW-1185">Reference proteome</keyword>
<reference evidence="2" key="1">
    <citation type="submission" date="2024-04" db="EMBL/GenBank/DDBJ databases">
        <authorList>
            <person name="Shaw F."/>
            <person name="Minotto A."/>
        </authorList>
    </citation>
    <scope>NUCLEOTIDE SEQUENCE [LARGE SCALE GENOMIC DNA]</scope>
</reference>
<evidence type="ECO:0000313" key="2">
    <source>
        <dbReference type="Proteomes" id="UP001497453"/>
    </source>
</evidence>
<accession>A0ABP1CXS3</accession>
<name>A0ABP1CXS3_9APHY</name>
<gene>
    <name evidence="1" type="ORF">GFSPODELE1_LOCUS2687</name>
</gene>
<protein>
    <submittedName>
        <fullName evidence="1">Uncharacterized protein</fullName>
    </submittedName>
</protein>
<evidence type="ECO:0000313" key="1">
    <source>
        <dbReference type="EMBL" id="CAL1699464.1"/>
    </source>
</evidence>
<sequence length="174" mass="19840">MPTHCCLRQSSERNPKDVPRWHRRSLETYSIFQVAELYLFPSDSGTIERTTRPTIDEFLDVLEGCPALEKLEILGTSPSLDERTATYPEPARRTHLQYLKSLRLFEKPVHVAHILAHLIIPRSADIELMYDFGTASDIMTILPRNIDGLQILCNASILARSASTTTRLDQYNTL</sequence>